<dbReference type="AlphaFoldDB" id="A0A7X0CED7"/>
<dbReference type="GO" id="GO:0005975">
    <property type="term" value="P:carbohydrate metabolic process"/>
    <property type="evidence" value="ECO:0007669"/>
    <property type="project" value="InterPro"/>
</dbReference>
<dbReference type="Proteomes" id="UP000540787">
    <property type="component" value="Unassembled WGS sequence"/>
</dbReference>
<dbReference type="Pfam" id="PF03173">
    <property type="entry name" value="CHB_HEX"/>
    <property type="match status" value="1"/>
</dbReference>
<name>A0A7X0CED7_9BURK</name>
<dbReference type="SMART" id="SM01081">
    <property type="entry name" value="CHB_HEX"/>
    <property type="match status" value="1"/>
</dbReference>
<dbReference type="Pfam" id="PF00728">
    <property type="entry name" value="Glyco_hydro_20"/>
    <property type="match status" value="1"/>
</dbReference>
<organism evidence="10 11">
    <name type="scientific">Massilia aurea</name>
    <dbReference type="NCBI Taxonomy" id="373040"/>
    <lineage>
        <taxon>Bacteria</taxon>
        <taxon>Pseudomonadati</taxon>
        <taxon>Pseudomonadota</taxon>
        <taxon>Betaproteobacteria</taxon>
        <taxon>Burkholderiales</taxon>
        <taxon>Oxalobacteraceae</taxon>
        <taxon>Telluria group</taxon>
        <taxon>Massilia</taxon>
    </lineage>
</organism>
<accession>A0A7X0CED7</accession>
<dbReference type="SUPFAM" id="SSF49384">
    <property type="entry name" value="Carbohydrate-binding domain"/>
    <property type="match status" value="1"/>
</dbReference>
<dbReference type="Gene3D" id="3.30.379.10">
    <property type="entry name" value="Chitobiase/beta-hexosaminidase domain 2-like"/>
    <property type="match status" value="1"/>
</dbReference>
<sequence>MTDRSDGGPAIHIAWECLSNFIRDDAFAARLVLRNDGDAPIAPGWTLCFNTCRKILAETVSAGYAIAHVNGDLFALSMPGGDAWMPGQTHTLDYEALHWAISITDAPLGFYLLPGQGGAAVDLGDPVIAPFARPEQRQRNRGDAVPTADAAWRFAQNAALSTLPEDEVGRITPRPRAAHFTGGQYRLGRDAAVVHGAGLDNEVRFLRALLADLPPGEGVVTLAIGPVTEAGDEAYSLDIDAQHVALTGASAHGVFNGLQSLAQLVSPNGVLPLGAVQDAPRYAYRGMMLDVARHFSSVDTVLRLLDCMAAYKLNRFHFHLTDDEGWRLEIDALPELTTIGAQRGVAYPGRSCLPPSFGSGAAVDASSGSGFYTADEFVTILRHAKARHIDVIPEFNLPGHARAAVEAMRVRHARLVAAGDLAGADEYLLSDPADTSAYESVQLWHDNVMCIALPSVDRFIDTVVTAVAALYREAEVPLTVLHTGGDEVPGGAWVGSPVCQASMRAHGWTDVRELRDDFQGRCRAILARHGIAFAGWEETALTPRADGVLAPDRRQAGRDFHVYVWNNGGLPHERDCATELAAAGFDVVLANATSLYFDFAHAKHPLEPGYYWAGFVGTRDAFDLAPSAGITGLQGQLWGENVCSRARLEYLAMPRLLGLAERAWSPQDTNPDWNEFANRLGRRELPRLDRHGWHYRLPPPGARVENGMLQANTAFPGLGLHYTVDGADPDTTSPRYVDPVSVHGVAIVKLASIDTHGRVSRIVTLHLESP</sequence>
<dbReference type="Gene3D" id="3.20.20.80">
    <property type="entry name" value="Glycosidases"/>
    <property type="match status" value="1"/>
</dbReference>
<dbReference type="InterPro" id="IPR014756">
    <property type="entry name" value="Ig_E-set"/>
</dbReference>
<protein>
    <recommendedName>
        <fullName evidence="3">beta-N-acetylhexosaminidase</fullName>
        <ecNumber evidence="3">3.2.1.52</ecNumber>
    </recommendedName>
    <alternativeName>
        <fullName evidence="6">Beta-N-acetylhexosaminidase</fullName>
    </alternativeName>
    <alternativeName>
        <fullName evidence="7">N-acetyl-beta-glucosaminidase</fullName>
    </alternativeName>
</protein>
<keyword evidence="5 10" id="KW-0326">Glycosidase</keyword>
<evidence type="ECO:0000256" key="4">
    <source>
        <dbReference type="ARBA" id="ARBA00022801"/>
    </source>
</evidence>
<dbReference type="EMBL" id="JACHBX010000002">
    <property type="protein sequence ID" value="MBB6133844.1"/>
    <property type="molecule type" value="Genomic_DNA"/>
</dbReference>
<dbReference type="InterPro" id="IPR008965">
    <property type="entry name" value="CBM2/CBM3_carb-bd_dom_sf"/>
</dbReference>
<dbReference type="GO" id="GO:0030247">
    <property type="term" value="F:polysaccharide binding"/>
    <property type="evidence" value="ECO:0007669"/>
    <property type="project" value="InterPro"/>
</dbReference>
<evidence type="ECO:0000313" key="10">
    <source>
        <dbReference type="EMBL" id="MBB6133844.1"/>
    </source>
</evidence>
<evidence type="ECO:0000256" key="3">
    <source>
        <dbReference type="ARBA" id="ARBA00012663"/>
    </source>
</evidence>
<dbReference type="SUPFAM" id="SSF51445">
    <property type="entry name" value="(Trans)glycosidases"/>
    <property type="match status" value="1"/>
</dbReference>
<dbReference type="GO" id="GO:0030203">
    <property type="term" value="P:glycosaminoglycan metabolic process"/>
    <property type="evidence" value="ECO:0007669"/>
    <property type="project" value="TreeGrafter"/>
</dbReference>
<feature type="domain" description="Chitobiase/beta-hexosaminidases N-terminal" evidence="9">
    <location>
        <begin position="9"/>
        <end position="152"/>
    </location>
</feature>
<dbReference type="PANTHER" id="PTHR22600:SF57">
    <property type="entry name" value="BETA-N-ACETYLHEXOSAMINIDASE"/>
    <property type="match status" value="1"/>
</dbReference>
<comment type="catalytic activity">
    <reaction evidence="1">
        <text>Hydrolysis of terminal non-reducing N-acetyl-D-hexosamine residues in N-acetyl-beta-D-hexosaminides.</text>
        <dbReference type="EC" id="3.2.1.52"/>
    </reaction>
</comment>
<comment type="similarity">
    <text evidence="2">Belongs to the glycosyl hydrolase 20 family.</text>
</comment>
<proteinExistence type="inferred from homology"/>
<dbReference type="GO" id="GO:0016020">
    <property type="term" value="C:membrane"/>
    <property type="evidence" value="ECO:0007669"/>
    <property type="project" value="TreeGrafter"/>
</dbReference>
<evidence type="ECO:0000313" key="11">
    <source>
        <dbReference type="Proteomes" id="UP000540787"/>
    </source>
</evidence>
<dbReference type="InterPro" id="IPR015883">
    <property type="entry name" value="Glyco_hydro_20_cat"/>
</dbReference>
<evidence type="ECO:0000256" key="7">
    <source>
        <dbReference type="ARBA" id="ARBA00033000"/>
    </source>
</evidence>
<dbReference type="RefSeq" id="WP_183553915.1">
    <property type="nucleotide sequence ID" value="NZ_JACHBX010000002.1"/>
</dbReference>
<evidence type="ECO:0000256" key="8">
    <source>
        <dbReference type="PIRSR" id="PIRSR625705-1"/>
    </source>
</evidence>
<dbReference type="PRINTS" id="PR00738">
    <property type="entry name" value="GLHYDRLASE20"/>
</dbReference>
<dbReference type="Gene3D" id="2.60.40.10">
    <property type="entry name" value="Immunoglobulins"/>
    <property type="match status" value="1"/>
</dbReference>
<dbReference type="InterPro" id="IPR017853">
    <property type="entry name" value="GH"/>
</dbReference>
<evidence type="ECO:0000256" key="1">
    <source>
        <dbReference type="ARBA" id="ARBA00001231"/>
    </source>
</evidence>
<dbReference type="Pfam" id="PF02838">
    <property type="entry name" value="Glyco_hydro_20b"/>
    <property type="match status" value="1"/>
</dbReference>
<reference evidence="10 11" key="1">
    <citation type="submission" date="2020-08" db="EMBL/GenBank/DDBJ databases">
        <title>The Agave Microbiome: Exploring the role of microbial communities in plant adaptations to desert environments.</title>
        <authorList>
            <person name="Partida-Martinez L.P."/>
        </authorList>
    </citation>
    <scope>NUCLEOTIDE SEQUENCE [LARGE SCALE GENOMIC DNA]</scope>
    <source>
        <strain evidence="10 11">AT3.2</strain>
    </source>
</reference>
<dbReference type="InterPro" id="IPR025705">
    <property type="entry name" value="Beta_hexosaminidase_sua/sub"/>
</dbReference>
<dbReference type="CDD" id="cd02847">
    <property type="entry name" value="E_set_Chitobiase_C"/>
    <property type="match status" value="1"/>
</dbReference>
<dbReference type="GO" id="GO:0004563">
    <property type="term" value="F:beta-N-acetylhexosaminidase activity"/>
    <property type="evidence" value="ECO:0007669"/>
    <property type="project" value="UniProtKB-EC"/>
</dbReference>
<dbReference type="EC" id="3.2.1.52" evidence="3"/>
<evidence type="ECO:0000256" key="5">
    <source>
        <dbReference type="ARBA" id="ARBA00023295"/>
    </source>
</evidence>
<dbReference type="SUPFAM" id="SSF81296">
    <property type="entry name" value="E set domains"/>
    <property type="match status" value="1"/>
</dbReference>
<dbReference type="Gene3D" id="2.60.40.290">
    <property type="match status" value="1"/>
</dbReference>
<dbReference type="InterPro" id="IPR029018">
    <property type="entry name" value="Hex-like_dom2"/>
</dbReference>
<comment type="caution">
    <text evidence="10">The sequence shown here is derived from an EMBL/GenBank/DDBJ whole genome shotgun (WGS) entry which is preliminary data.</text>
</comment>
<keyword evidence="4 10" id="KW-0378">Hydrolase</keyword>
<evidence type="ECO:0000256" key="2">
    <source>
        <dbReference type="ARBA" id="ARBA00006285"/>
    </source>
</evidence>
<dbReference type="InterPro" id="IPR015882">
    <property type="entry name" value="HEX_bac_N"/>
</dbReference>
<dbReference type="PANTHER" id="PTHR22600">
    <property type="entry name" value="BETA-HEXOSAMINIDASE"/>
    <property type="match status" value="1"/>
</dbReference>
<gene>
    <name evidence="10" type="ORF">HD842_001986</name>
</gene>
<evidence type="ECO:0000259" key="9">
    <source>
        <dbReference type="SMART" id="SM01081"/>
    </source>
</evidence>
<dbReference type="InterPro" id="IPR013783">
    <property type="entry name" value="Ig-like_fold"/>
</dbReference>
<dbReference type="InterPro" id="IPR004866">
    <property type="entry name" value="CHB/HEX_N_dom"/>
</dbReference>
<feature type="active site" description="Proton donor" evidence="8">
    <location>
        <position position="487"/>
    </location>
</feature>
<dbReference type="InterPro" id="IPR004867">
    <property type="entry name" value="CHB_C_dom"/>
</dbReference>
<dbReference type="InterPro" id="IPR012291">
    <property type="entry name" value="CBM2_carb-bd_dom_sf"/>
</dbReference>
<keyword evidence="11" id="KW-1185">Reference proteome</keyword>
<dbReference type="SUPFAM" id="SSF55545">
    <property type="entry name" value="beta-N-acetylhexosaminidase-like domain"/>
    <property type="match status" value="1"/>
</dbReference>
<evidence type="ECO:0000256" key="6">
    <source>
        <dbReference type="ARBA" id="ARBA00030512"/>
    </source>
</evidence>
<dbReference type="Pfam" id="PF03174">
    <property type="entry name" value="CHB_HEX_C"/>
    <property type="match status" value="1"/>
</dbReference>